<sequence length="653" mass="70643">MLLADAIAPSNAKTVKACHVLFLSNHHHGPDAPALTTCFLAMTPFCTLPPPTSGLPPHAPRSQTSAFRNNPVGELCSSFKLNPRWQYLNASPNRIAIGGSDIAINYLFRHPQLDTHRTRRYEARGKRGIDSATVIAERIAVLRLCCRTSDNHRRPSATTTMLSSLATPSTTSFLDLPNELVLIVSAGLDDDALLHLAATCRRLNLLLVPSLFARFDFPLPTPSSGALTFNGGTLVALPAFAIASFVTSIADLDVAFFAYNRYVLPKEILDAAHALNALATRLTHLGHLRFNPYVAGHSAKEPFGWSRAVCAFLNSAVGRGDCAVTVYSGLRDDYDADPRPFSHVFRGAAQANVEESASRTRPLTTIASRLRHALASLFRLSWRRASPPCQCATAMSVIADVESTLRPSPLPHSLPFPTKSRLTTLAIHAPFLLHATFFSWTMHVLNSSPLTSLSLCNIDLSLYDWALILPKLEMRELRELRVGARCAITVPDLDCFLLRHQGLVALDLGGHNAAVGALVPGIAAKATVASHKTRTDTKTPALTLTPQTFLPRLTLLTAAAEYLLYFLAPPDFDFSSAPVHASASSVPVSTLSVPTQGEWFPSLRAITISTAASTTLSPREELASYHHAADLARVRACVAMLQSVPSLQVGNQD</sequence>
<accession>A0A8H6YYK4</accession>
<organism evidence="2 3">
    <name type="scientific">Mycena sanguinolenta</name>
    <dbReference type="NCBI Taxonomy" id="230812"/>
    <lineage>
        <taxon>Eukaryota</taxon>
        <taxon>Fungi</taxon>
        <taxon>Dikarya</taxon>
        <taxon>Basidiomycota</taxon>
        <taxon>Agaricomycotina</taxon>
        <taxon>Agaricomycetes</taxon>
        <taxon>Agaricomycetidae</taxon>
        <taxon>Agaricales</taxon>
        <taxon>Marasmiineae</taxon>
        <taxon>Mycenaceae</taxon>
        <taxon>Mycena</taxon>
    </lineage>
</organism>
<evidence type="ECO:0000313" key="3">
    <source>
        <dbReference type="Proteomes" id="UP000623467"/>
    </source>
</evidence>
<dbReference type="EMBL" id="JACAZH010000006">
    <property type="protein sequence ID" value="KAF7367171.1"/>
    <property type="molecule type" value="Genomic_DNA"/>
</dbReference>
<proteinExistence type="predicted"/>
<protein>
    <recommendedName>
        <fullName evidence="1">F-box domain-containing protein</fullName>
    </recommendedName>
</protein>
<dbReference type="PROSITE" id="PS50181">
    <property type="entry name" value="FBOX"/>
    <property type="match status" value="1"/>
</dbReference>
<reference evidence="2" key="1">
    <citation type="submission" date="2020-05" db="EMBL/GenBank/DDBJ databases">
        <title>Mycena genomes resolve the evolution of fungal bioluminescence.</title>
        <authorList>
            <person name="Tsai I.J."/>
        </authorList>
    </citation>
    <scope>NUCLEOTIDE SEQUENCE</scope>
    <source>
        <strain evidence="2">160909Yilan</strain>
    </source>
</reference>
<name>A0A8H6YYK4_9AGAR</name>
<comment type="caution">
    <text evidence="2">The sequence shown here is derived from an EMBL/GenBank/DDBJ whole genome shotgun (WGS) entry which is preliminary data.</text>
</comment>
<dbReference type="AlphaFoldDB" id="A0A8H6YYK4"/>
<dbReference type="OrthoDB" id="3071324at2759"/>
<dbReference type="InterPro" id="IPR001810">
    <property type="entry name" value="F-box_dom"/>
</dbReference>
<feature type="domain" description="F-box" evidence="1">
    <location>
        <begin position="170"/>
        <end position="215"/>
    </location>
</feature>
<dbReference type="Proteomes" id="UP000623467">
    <property type="component" value="Unassembled WGS sequence"/>
</dbReference>
<evidence type="ECO:0000259" key="1">
    <source>
        <dbReference type="PROSITE" id="PS50181"/>
    </source>
</evidence>
<keyword evidence="3" id="KW-1185">Reference proteome</keyword>
<gene>
    <name evidence="2" type="ORF">MSAN_00976900</name>
</gene>
<evidence type="ECO:0000313" key="2">
    <source>
        <dbReference type="EMBL" id="KAF7367171.1"/>
    </source>
</evidence>